<gene>
    <name evidence="7" type="ORF">HERI1096_LOCUS35021</name>
</gene>
<sequence>MTSAISFETMCERRTITCIRRLHEASLPLMPNPNYLDKPAEGCLGSRHRENVVSFLSQLTEDFTLSAQTAAASINYFDRYGSLLAARQQHIPREKAQLVSMACLMLASKFYDRRTPSIEDLCTVAQHQYAELDFRTQELEILSSLHWLLHGPLPQTCFSLLLRLTEISEDAIDGNTQSQQPSAKLAKIQEGSVDAFARSQRRKVAKIKEWGAIFIELTSFEYTCLKFSPLVTAMACLLCAVRFEPYGSKVEINHKLHALRHACAIDSREVDECIESVLACYGQCLPESGTTLPPASEPPVSAPADCTPSASAPAGFEPISPDNDATPSIGASRCGTASPDSVIPEVADGAIPDVAEK</sequence>
<dbReference type="Pfam" id="PF00134">
    <property type="entry name" value="Cyclin_N"/>
    <property type="match status" value="1"/>
</dbReference>
<evidence type="ECO:0000256" key="1">
    <source>
        <dbReference type="ARBA" id="ARBA00022618"/>
    </source>
</evidence>
<evidence type="ECO:0000256" key="5">
    <source>
        <dbReference type="SAM" id="MobiDB-lite"/>
    </source>
</evidence>
<protein>
    <recommendedName>
        <fullName evidence="6">Cyclin-like domain-containing protein</fullName>
    </recommendedName>
</protein>
<dbReference type="InterPro" id="IPR048258">
    <property type="entry name" value="Cyclins_cyclin-box"/>
</dbReference>
<evidence type="ECO:0000259" key="6">
    <source>
        <dbReference type="SMART" id="SM00385"/>
    </source>
</evidence>
<name>A0A7S3BUT5_9EUKA</name>
<dbReference type="Gene3D" id="1.10.472.10">
    <property type="entry name" value="Cyclin-like"/>
    <property type="match status" value="2"/>
</dbReference>
<keyword evidence="2 4" id="KW-0195">Cyclin</keyword>
<dbReference type="InterPro" id="IPR013763">
    <property type="entry name" value="Cyclin-like_dom"/>
</dbReference>
<dbReference type="AlphaFoldDB" id="A0A7S3BUT5"/>
<proteinExistence type="inferred from homology"/>
<evidence type="ECO:0000256" key="2">
    <source>
        <dbReference type="ARBA" id="ARBA00023127"/>
    </source>
</evidence>
<dbReference type="GO" id="GO:0051301">
    <property type="term" value="P:cell division"/>
    <property type="evidence" value="ECO:0007669"/>
    <property type="project" value="UniProtKB-KW"/>
</dbReference>
<reference evidence="7" key="1">
    <citation type="submission" date="2021-01" db="EMBL/GenBank/DDBJ databases">
        <authorList>
            <person name="Corre E."/>
            <person name="Pelletier E."/>
            <person name="Niang G."/>
            <person name="Scheremetjew M."/>
            <person name="Finn R."/>
            <person name="Kale V."/>
            <person name="Holt S."/>
            <person name="Cochrane G."/>
            <person name="Meng A."/>
            <person name="Brown T."/>
            <person name="Cohen L."/>
        </authorList>
    </citation>
    <scope>NUCLEOTIDE SEQUENCE</scope>
    <source>
        <strain evidence="7">CCMP281</strain>
    </source>
</reference>
<dbReference type="InterPro" id="IPR006671">
    <property type="entry name" value="Cyclin_N"/>
</dbReference>
<dbReference type="PROSITE" id="PS00292">
    <property type="entry name" value="CYCLINS"/>
    <property type="match status" value="1"/>
</dbReference>
<evidence type="ECO:0000256" key="4">
    <source>
        <dbReference type="RuleBase" id="RU000383"/>
    </source>
</evidence>
<dbReference type="PANTHER" id="PTHR10177">
    <property type="entry name" value="CYCLINS"/>
    <property type="match status" value="1"/>
</dbReference>
<dbReference type="InterPro" id="IPR039361">
    <property type="entry name" value="Cyclin"/>
</dbReference>
<keyword evidence="1" id="KW-0132">Cell division</keyword>
<feature type="region of interest" description="Disordered" evidence="5">
    <location>
        <begin position="292"/>
        <end position="357"/>
    </location>
</feature>
<dbReference type="EMBL" id="HBHX01063320">
    <property type="protein sequence ID" value="CAE0143822.1"/>
    <property type="molecule type" value="Transcribed_RNA"/>
</dbReference>
<dbReference type="InterPro" id="IPR036915">
    <property type="entry name" value="Cyclin-like_sf"/>
</dbReference>
<dbReference type="SMART" id="SM00385">
    <property type="entry name" value="CYCLIN"/>
    <property type="match status" value="1"/>
</dbReference>
<accession>A0A7S3BUT5</accession>
<organism evidence="7">
    <name type="scientific">Haptolina ericina</name>
    <dbReference type="NCBI Taxonomy" id="156174"/>
    <lineage>
        <taxon>Eukaryota</taxon>
        <taxon>Haptista</taxon>
        <taxon>Haptophyta</taxon>
        <taxon>Prymnesiophyceae</taxon>
        <taxon>Prymnesiales</taxon>
        <taxon>Prymnesiaceae</taxon>
        <taxon>Haptolina</taxon>
    </lineage>
</organism>
<evidence type="ECO:0000313" key="7">
    <source>
        <dbReference type="EMBL" id="CAE0143822.1"/>
    </source>
</evidence>
<dbReference type="SUPFAM" id="SSF47954">
    <property type="entry name" value="Cyclin-like"/>
    <property type="match status" value="1"/>
</dbReference>
<comment type="similarity">
    <text evidence="4">Belongs to the cyclin family.</text>
</comment>
<feature type="domain" description="Cyclin-like" evidence="6">
    <location>
        <begin position="54"/>
        <end position="143"/>
    </location>
</feature>
<evidence type="ECO:0000256" key="3">
    <source>
        <dbReference type="ARBA" id="ARBA00023306"/>
    </source>
</evidence>
<keyword evidence="3" id="KW-0131">Cell cycle</keyword>